<name>A0A1D2NF62_ORCCI</name>
<dbReference type="Proteomes" id="UP000094527">
    <property type="component" value="Unassembled WGS sequence"/>
</dbReference>
<evidence type="ECO:0000256" key="9">
    <source>
        <dbReference type="ARBA" id="ARBA00022989"/>
    </source>
</evidence>
<keyword evidence="5" id="KW-0679">Respiratory chain</keyword>
<comment type="similarity">
    <text evidence="3">Belongs to the complex I NDUFB3 subunit family.</text>
</comment>
<evidence type="ECO:0000256" key="6">
    <source>
        <dbReference type="ARBA" id="ARBA00022692"/>
    </source>
</evidence>
<dbReference type="GO" id="GO:0022900">
    <property type="term" value="P:electron transport chain"/>
    <property type="evidence" value="ECO:0007669"/>
    <property type="project" value="InterPro"/>
</dbReference>
<evidence type="ECO:0000313" key="13">
    <source>
        <dbReference type="Proteomes" id="UP000094527"/>
    </source>
</evidence>
<comment type="function">
    <text evidence="1">Accessory subunit of the mitochondrial membrane respiratory chain NADH dehydrogenase (Complex I), that is believed not to be involved in catalysis. Complex I functions in the transfer of electrons from NADH to the respiratory chain. The immediate electron acceptor for the enzyme is believed to be ubiquinone.</text>
</comment>
<feature type="non-terminal residue" evidence="12">
    <location>
        <position position="1"/>
    </location>
</feature>
<evidence type="ECO:0000256" key="10">
    <source>
        <dbReference type="ARBA" id="ARBA00023128"/>
    </source>
</evidence>
<comment type="subcellular location">
    <subcellularLocation>
        <location evidence="2">Mitochondrion inner membrane</location>
        <topology evidence="2">Single-pass membrane protein</topology>
        <orientation evidence="2">Matrix side</orientation>
    </subcellularLocation>
</comment>
<evidence type="ECO:0000256" key="1">
    <source>
        <dbReference type="ARBA" id="ARBA00003195"/>
    </source>
</evidence>
<evidence type="ECO:0000313" key="12">
    <source>
        <dbReference type="EMBL" id="ODN03910.1"/>
    </source>
</evidence>
<evidence type="ECO:0000256" key="7">
    <source>
        <dbReference type="ARBA" id="ARBA00022792"/>
    </source>
</evidence>
<gene>
    <name evidence="12" type="ORF">Ocin01_02789</name>
</gene>
<dbReference type="GO" id="GO:0005743">
    <property type="term" value="C:mitochondrial inner membrane"/>
    <property type="evidence" value="ECO:0007669"/>
    <property type="project" value="UniProtKB-SubCell"/>
</dbReference>
<keyword evidence="10" id="KW-0496">Mitochondrion</keyword>
<dbReference type="EMBL" id="LJIJ01000060">
    <property type="protein sequence ID" value="ODN03910.1"/>
    <property type="molecule type" value="Genomic_DNA"/>
</dbReference>
<keyword evidence="8" id="KW-0249">Electron transport</keyword>
<evidence type="ECO:0000256" key="8">
    <source>
        <dbReference type="ARBA" id="ARBA00022982"/>
    </source>
</evidence>
<keyword evidence="13" id="KW-1185">Reference proteome</keyword>
<comment type="caution">
    <text evidence="12">The sequence shown here is derived from an EMBL/GenBank/DDBJ whole genome shotgun (WGS) entry which is preliminary data.</text>
</comment>
<protein>
    <submittedName>
        <fullName evidence="12">Uncharacterized protein</fullName>
    </submittedName>
</protein>
<accession>A0A1D2NF62</accession>
<sequence>ENEVWKYDRNIRGTPSQIFRITFGRGMAIGFGLAVLTTIVGKLIEDKPHGHDEGHHYCYFKAGAGRATI</sequence>
<dbReference type="InterPro" id="IPR012576">
    <property type="entry name" value="NDUFB3"/>
</dbReference>
<keyword evidence="9" id="KW-1133">Transmembrane helix</keyword>
<evidence type="ECO:0000256" key="5">
    <source>
        <dbReference type="ARBA" id="ARBA00022660"/>
    </source>
</evidence>
<dbReference type="Pfam" id="PF08122">
    <property type="entry name" value="NDUF_B12"/>
    <property type="match status" value="1"/>
</dbReference>
<dbReference type="AlphaFoldDB" id="A0A1D2NF62"/>
<evidence type="ECO:0000256" key="4">
    <source>
        <dbReference type="ARBA" id="ARBA00022448"/>
    </source>
</evidence>
<evidence type="ECO:0000256" key="2">
    <source>
        <dbReference type="ARBA" id="ARBA00004298"/>
    </source>
</evidence>
<keyword evidence="6" id="KW-0812">Transmembrane</keyword>
<keyword evidence="7" id="KW-0999">Mitochondrion inner membrane</keyword>
<evidence type="ECO:0000256" key="11">
    <source>
        <dbReference type="ARBA" id="ARBA00023136"/>
    </source>
</evidence>
<organism evidence="12 13">
    <name type="scientific">Orchesella cincta</name>
    <name type="common">Springtail</name>
    <name type="synonym">Podura cincta</name>
    <dbReference type="NCBI Taxonomy" id="48709"/>
    <lineage>
        <taxon>Eukaryota</taxon>
        <taxon>Metazoa</taxon>
        <taxon>Ecdysozoa</taxon>
        <taxon>Arthropoda</taxon>
        <taxon>Hexapoda</taxon>
        <taxon>Collembola</taxon>
        <taxon>Entomobryomorpha</taxon>
        <taxon>Entomobryoidea</taxon>
        <taxon>Orchesellidae</taxon>
        <taxon>Orchesellinae</taxon>
        <taxon>Orchesella</taxon>
    </lineage>
</organism>
<proteinExistence type="inferred from homology"/>
<keyword evidence="11" id="KW-0472">Membrane</keyword>
<evidence type="ECO:0000256" key="3">
    <source>
        <dbReference type="ARBA" id="ARBA00005667"/>
    </source>
</evidence>
<reference evidence="12 13" key="1">
    <citation type="journal article" date="2016" name="Genome Biol. Evol.">
        <title>Gene Family Evolution Reflects Adaptation to Soil Environmental Stressors in the Genome of the Collembolan Orchesella cincta.</title>
        <authorList>
            <person name="Faddeeva-Vakhrusheva A."/>
            <person name="Derks M.F."/>
            <person name="Anvar S.Y."/>
            <person name="Agamennone V."/>
            <person name="Suring W."/>
            <person name="Smit S."/>
            <person name="van Straalen N.M."/>
            <person name="Roelofs D."/>
        </authorList>
    </citation>
    <scope>NUCLEOTIDE SEQUENCE [LARGE SCALE GENOMIC DNA]</scope>
    <source>
        <tissue evidence="12">Mixed pool</tissue>
    </source>
</reference>
<keyword evidence="4" id="KW-0813">Transport</keyword>